<sequence length="497" mass="52557">MTVSPTTVEPTTSEQLEAILAAAAAASEPLGSLLPNERAPLLRAVADALDAAADELVPLAMEESHLPEGRLRGELTRTTFQLRLFAEVLEEGSYLEATIDTADPDWGMGPRPDVRRMLVPLGPTLVYAASNFPFAFSVAGGDTASALAAGCPVIVKAHSGHPRLSARTGTIVKDALAQAGAPHGTFDVIFGSDQGVQALRDPRIKAGSFTGSIPGGRALFDIASGRPDPIPFYGELGSLNPVFVFPGAAKARPDEIATGFCGSFTLGVGQFCTKPGLLFVPVGSAIVDAVVAAARDIGPAPLLNDRIARGYEQGLRRLVEVEGVQVVLHADPVRDLAVAPTLVKTTVPNLLEHKDELLEECFGPASIIVEYADLDELTRAAEAFGGNLTATVHAEESETDVVAPLLTLLRERAGRLLWNGWPTGVSVTYAMHHGGPWPATTASIHTSVGTTAIRRFLRPVCYQQMPAALLPVPLRDENVLGIPRRVNGVLTKDDVRH</sequence>
<comment type="caution">
    <text evidence="3">The sequence shown here is derived from an EMBL/GenBank/DDBJ whole genome shotgun (WGS) entry which is preliminary data.</text>
</comment>
<dbReference type="CDD" id="cd07129">
    <property type="entry name" value="ALDH_KGSADH"/>
    <property type="match status" value="1"/>
</dbReference>
<dbReference type="PANTHER" id="PTHR43353">
    <property type="entry name" value="SUCCINATE-SEMIALDEHYDE DEHYDROGENASE, MITOCHONDRIAL"/>
    <property type="match status" value="1"/>
</dbReference>
<organism evidence="3 4">
    <name type="scientific">Thermasporomyces composti</name>
    <dbReference type="NCBI Taxonomy" id="696763"/>
    <lineage>
        <taxon>Bacteria</taxon>
        <taxon>Bacillati</taxon>
        <taxon>Actinomycetota</taxon>
        <taxon>Actinomycetes</taxon>
        <taxon>Propionibacteriales</taxon>
        <taxon>Nocardioidaceae</taxon>
        <taxon>Thermasporomyces</taxon>
    </lineage>
</organism>
<dbReference type="RefSeq" id="WP_115849660.1">
    <property type="nucleotide sequence ID" value="NZ_QTUC01000001.1"/>
</dbReference>
<dbReference type="InterPro" id="IPR016161">
    <property type="entry name" value="Ald_DH/histidinol_DH"/>
</dbReference>
<evidence type="ECO:0000256" key="1">
    <source>
        <dbReference type="ARBA" id="ARBA00023002"/>
    </source>
</evidence>
<dbReference type="EMBL" id="QTUC01000001">
    <property type="protein sequence ID" value="REF35962.1"/>
    <property type="molecule type" value="Genomic_DNA"/>
</dbReference>
<evidence type="ECO:0000259" key="2">
    <source>
        <dbReference type="Pfam" id="PF00171"/>
    </source>
</evidence>
<feature type="domain" description="Aldehyde dehydrogenase" evidence="2">
    <location>
        <begin position="7"/>
        <end position="428"/>
    </location>
</feature>
<name>A0A3D9V2E4_THECX</name>
<dbReference type="InterPro" id="IPR015590">
    <property type="entry name" value="Aldehyde_DH_dom"/>
</dbReference>
<evidence type="ECO:0000313" key="3">
    <source>
        <dbReference type="EMBL" id="REF35962.1"/>
    </source>
</evidence>
<dbReference type="AlphaFoldDB" id="A0A3D9V2E4"/>
<dbReference type="GO" id="GO:0016620">
    <property type="term" value="F:oxidoreductase activity, acting on the aldehyde or oxo group of donors, NAD or NADP as acceptor"/>
    <property type="evidence" value="ECO:0007669"/>
    <property type="project" value="InterPro"/>
</dbReference>
<dbReference type="Gene3D" id="3.40.605.10">
    <property type="entry name" value="Aldehyde Dehydrogenase, Chain A, domain 1"/>
    <property type="match status" value="1"/>
</dbReference>
<accession>A0A3D9V2E4</accession>
<dbReference type="InterPro" id="IPR016163">
    <property type="entry name" value="Ald_DH_C"/>
</dbReference>
<dbReference type="InterPro" id="IPR050740">
    <property type="entry name" value="Aldehyde_DH_Superfamily"/>
</dbReference>
<dbReference type="InterPro" id="IPR016162">
    <property type="entry name" value="Ald_DH_N"/>
</dbReference>
<dbReference type="Gene3D" id="3.40.309.10">
    <property type="entry name" value="Aldehyde Dehydrogenase, Chain A, domain 2"/>
    <property type="match status" value="1"/>
</dbReference>
<dbReference type="OrthoDB" id="9770537at2"/>
<dbReference type="PANTHER" id="PTHR43353:SF3">
    <property type="entry name" value="ALDEHYDE DEHYDROGENASE-RELATED"/>
    <property type="match status" value="1"/>
</dbReference>
<keyword evidence="4" id="KW-1185">Reference proteome</keyword>
<keyword evidence="1" id="KW-0560">Oxidoreductase</keyword>
<reference evidence="3 4" key="1">
    <citation type="submission" date="2018-08" db="EMBL/GenBank/DDBJ databases">
        <title>Sequencing the genomes of 1000 actinobacteria strains.</title>
        <authorList>
            <person name="Klenk H.-P."/>
        </authorList>
    </citation>
    <scope>NUCLEOTIDE SEQUENCE [LARGE SCALE GENOMIC DNA]</scope>
    <source>
        <strain evidence="3 4">DSM 22891</strain>
    </source>
</reference>
<dbReference type="InterPro" id="IPR044151">
    <property type="entry name" value="ALDH_KGSADH"/>
</dbReference>
<gene>
    <name evidence="3" type="ORF">DFJ64_1355</name>
</gene>
<dbReference type="Pfam" id="PF00171">
    <property type="entry name" value="Aldedh"/>
    <property type="match status" value="1"/>
</dbReference>
<dbReference type="SUPFAM" id="SSF53720">
    <property type="entry name" value="ALDH-like"/>
    <property type="match status" value="1"/>
</dbReference>
<dbReference type="Proteomes" id="UP000256485">
    <property type="component" value="Unassembled WGS sequence"/>
</dbReference>
<protein>
    <submittedName>
        <fullName evidence="3">NADP-dependent aldehyde dehydrogenase</fullName>
    </submittedName>
</protein>
<proteinExistence type="predicted"/>
<evidence type="ECO:0000313" key="4">
    <source>
        <dbReference type="Proteomes" id="UP000256485"/>
    </source>
</evidence>